<dbReference type="SUPFAM" id="SSF103473">
    <property type="entry name" value="MFS general substrate transporter"/>
    <property type="match status" value="1"/>
</dbReference>
<dbReference type="EMBL" id="VCMV01000014">
    <property type="protein sequence ID" value="KAB0266939.1"/>
    <property type="molecule type" value="Genomic_DNA"/>
</dbReference>
<dbReference type="InterPro" id="IPR020846">
    <property type="entry name" value="MFS_dom"/>
</dbReference>
<dbReference type="GO" id="GO:0015528">
    <property type="term" value="F:lactose:proton symporter activity"/>
    <property type="evidence" value="ECO:0007669"/>
    <property type="project" value="TreeGrafter"/>
</dbReference>
<organism evidence="10 11">
    <name type="scientific">Microvirga brassicacearum</name>
    <dbReference type="NCBI Taxonomy" id="2580413"/>
    <lineage>
        <taxon>Bacteria</taxon>
        <taxon>Pseudomonadati</taxon>
        <taxon>Pseudomonadota</taxon>
        <taxon>Alphaproteobacteria</taxon>
        <taxon>Hyphomicrobiales</taxon>
        <taxon>Methylobacteriaceae</taxon>
        <taxon>Microvirga</taxon>
    </lineage>
</organism>
<sequence length="389" mass="39964">MSRPKALAVRLSALHAASFFSHGFYLPFFPLWLQSKGLDPALIGLVVAIPIIVRILATAPLLSLADRSFGARRLLVISHLGQMIGFPLLFLAQDSVTITGLVALVSITQAAVIPGNDLVTTSAVQRYPGLNYGRLRGVGSIAFFVANIVGGYLVGAFGAGVVPLALSLIPALGITATLLAVPKPLSEIASAAPSEMAASTVLPKVLWIVMIAAALTQGSHGALNAFASIYWQSLGFADAAIGYFWAAGVIAEIIVFMVLGQAVGRGSGLGLLLIGSGASAIRFSIMSLQPDMATTFVLQAMHSLSFGASHLGAMAALTALAPTRVRGRAQGIYGSLAALTTATATIASGVIYRESGAAVFAAMAPLGAAGFILTLVAARMLKNQPQRAG</sequence>
<evidence type="ECO:0000256" key="3">
    <source>
        <dbReference type="ARBA" id="ARBA00022475"/>
    </source>
</evidence>
<feature type="transmembrane region" description="Helical" evidence="8">
    <location>
        <begin position="41"/>
        <end position="62"/>
    </location>
</feature>
<dbReference type="AlphaFoldDB" id="A0A5N3PB20"/>
<keyword evidence="11" id="KW-1185">Reference proteome</keyword>
<evidence type="ECO:0000256" key="2">
    <source>
        <dbReference type="ARBA" id="ARBA00022448"/>
    </source>
</evidence>
<feature type="transmembrane region" description="Helical" evidence="8">
    <location>
        <begin position="161"/>
        <end position="181"/>
    </location>
</feature>
<evidence type="ECO:0000256" key="8">
    <source>
        <dbReference type="SAM" id="Phobius"/>
    </source>
</evidence>
<dbReference type="Pfam" id="PF12832">
    <property type="entry name" value="MFS_1_like"/>
    <property type="match status" value="1"/>
</dbReference>
<evidence type="ECO:0000256" key="4">
    <source>
        <dbReference type="ARBA" id="ARBA00022519"/>
    </source>
</evidence>
<dbReference type="PIRSF" id="PIRSF004925">
    <property type="entry name" value="HcaT"/>
    <property type="match status" value="1"/>
</dbReference>
<keyword evidence="7 8" id="KW-0472">Membrane</keyword>
<name>A0A5N3PB20_9HYPH</name>
<feature type="transmembrane region" description="Helical" evidence="8">
    <location>
        <begin position="74"/>
        <end position="92"/>
    </location>
</feature>
<dbReference type="Gene3D" id="1.20.1250.20">
    <property type="entry name" value="MFS general substrate transporter like domains"/>
    <property type="match status" value="2"/>
</dbReference>
<gene>
    <name evidence="10" type="ORF">FEZ63_10880</name>
</gene>
<dbReference type="InterPro" id="IPR026032">
    <property type="entry name" value="HcaT-like"/>
</dbReference>
<dbReference type="RefSeq" id="WP_150944247.1">
    <property type="nucleotide sequence ID" value="NZ_VCMV01000014.1"/>
</dbReference>
<comment type="caution">
    <text evidence="10">The sequence shown here is derived from an EMBL/GenBank/DDBJ whole genome shotgun (WGS) entry which is preliminary data.</text>
</comment>
<feature type="transmembrane region" description="Helical" evidence="8">
    <location>
        <begin position="358"/>
        <end position="378"/>
    </location>
</feature>
<dbReference type="OrthoDB" id="9150135at2"/>
<feature type="transmembrane region" description="Helical" evidence="8">
    <location>
        <begin position="271"/>
        <end position="288"/>
    </location>
</feature>
<dbReference type="Proteomes" id="UP000325684">
    <property type="component" value="Unassembled WGS sequence"/>
</dbReference>
<proteinExistence type="predicted"/>
<keyword evidence="5 8" id="KW-0812">Transmembrane</keyword>
<accession>A0A5N3PB20</accession>
<evidence type="ECO:0000259" key="9">
    <source>
        <dbReference type="PROSITE" id="PS50850"/>
    </source>
</evidence>
<dbReference type="GO" id="GO:0005886">
    <property type="term" value="C:plasma membrane"/>
    <property type="evidence" value="ECO:0007669"/>
    <property type="project" value="UniProtKB-SubCell"/>
</dbReference>
<keyword evidence="4" id="KW-0997">Cell inner membrane</keyword>
<feature type="transmembrane region" description="Helical" evidence="8">
    <location>
        <begin position="332"/>
        <end position="352"/>
    </location>
</feature>
<keyword evidence="6 8" id="KW-1133">Transmembrane helix</keyword>
<feature type="transmembrane region" description="Helical" evidence="8">
    <location>
        <begin position="300"/>
        <end position="320"/>
    </location>
</feature>
<evidence type="ECO:0000256" key="7">
    <source>
        <dbReference type="ARBA" id="ARBA00023136"/>
    </source>
</evidence>
<reference evidence="10 11" key="1">
    <citation type="journal article" date="2019" name="Microorganisms">
        <title>Genome Insights into the Novel Species Microvirga brassicacearum, a Rapeseed Endophyte with Biotechnological Potential.</title>
        <authorList>
            <person name="Jimenez-Gomez A."/>
            <person name="Saati-Santamaria Z."/>
            <person name="Igual J.M."/>
            <person name="Rivas R."/>
            <person name="Mateos P.F."/>
            <person name="Garcia-Fraile P."/>
        </authorList>
    </citation>
    <scope>NUCLEOTIDE SEQUENCE [LARGE SCALE GENOMIC DNA]</scope>
    <source>
        <strain evidence="10 11">CDVBN77</strain>
    </source>
</reference>
<dbReference type="NCBIfam" id="NF037955">
    <property type="entry name" value="mfs"/>
    <property type="match status" value="1"/>
</dbReference>
<protein>
    <submittedName>
        <fullName evidence="10">MFS transporter</fullName>
    </submittedName>
</protein>
<feature type="transmembrane region" description="Helical" evidence="8">
    <location>
        <begin position="240"/>
        <end position="259"/>
    </location>
</feature>
<dbReference type="PANTHER" id="PTHR23522">
    <property type="entry name" value="BLL5896 PROTEIN"/>
    <property type="match status" value="1"/>
</dbReference>
<feature type="transmembrane region" description="Helical" evidence="8">
    <location>
        <begin position="201"/>
        <end position="220"/>
    </location>
</feature>
<evidence type="ECO:0000256" key="5">
    <source>
        <dbReference type="ARBA" id="ARBA00022692"/>
    </source>
</evidence>
<dbReference type="InterPro" id="IPR024989">
    <property type="entry name" value="MFS_assoc_dom"/>
</dbReference>
<evidence type="ECO:0000313" key="11">
    <source>
        <dbReference type="Proteomes" id="UP000325684"/>
    </source>
</evidence>
<feature type="transmembrane region" description="Helical" evidence="8">
    <location>
        <begin position="98"/>
        <end position="116"/>
    </location>
</feature>
<feature type="transmembrane region" description="Helical" evidence="8">
    <location>
        <begin position="7"/>
        <end position="29"/>
    </location>
</feature>
<dbReference type="PANTHER" id="PTHR23522:SF10">
    <property type="entry name" value="3-PHENYLPROPIONIC ACID TRANSPORTER-RELATED"/>
    <property type="match status" value="1"/>
</dbReference>
<dbReference type="GO" id="GO:0030395">
    <property type="term" value="F:lactose binding"/>
    <property type="evidence" value="ECO:0007669"/>
    <property type="project" value="TreeGrafter"/>
</dbReference>
<feature type="transmembrane region" description="Helical" evidence="8">
    <location>
        <begin position="137"/>
        <end position="155"/>
    </location>
</feature>
<evidence type="ECO:0000256" key="1">
    <source>
        <dbReference type="ARBA" id="ARBA00004429"/>
    </source>
</evidence>
<keyword evidence="2" id="KW-0813">Transport</keyword>
<dbReference type="InterPro" id="IPR036259">
    <property type="entry name" value="MFS_trans_sf"/>
</dbReference>
<feature type="domain" description="Major facilitator superfamily (MFS) profile" evidence="9">
    <location>
        <begin position="205"/>
        <end position="389"/>
    </location>
</feature>
<evidence type="ECO:0000313" key="10">
    <source>
        <dbReference type="EMBL" id="KAB0266939.1"/>
    </source>
</evidence>
<dbReference type="PROSITE" id="PS50850">
    <property type="entry name" value="MFS"/>
    <property type="match status" value="1"/>
</dbReference>
<comment type="subcellular location">
    <subcellularLocation>
        <location evidence="1">Cell inner membrane</location>
        <topology evidence="1">Multi-pass membrane protein</topology>
    </subcellularLocation>
</comment>
<evidence type="ECO:0000256" key="6">
    <source>
        <dbReference type="ARBA" id="ARBA00022989"/>
    </source>
</evidence>
<keyword evidence="3" id="KW-1003">Cell membrane</keyword>